<proteinExistence type="inferred from homology"/>
<dbReference type="Proteomes" id="UP000587002">
    <property type="component" value="Unassembled WGS sequence"/>
</dbReference>
<evidence type="ECO:0000313" key="3">
    <source>
        <dbReference type="EMBL" id="NYI84418.1"/>
    </source>
</evidence>
<reference evidence="3 4" key="1">
    <citation type="submission" date="2020-07" db="EMBL/GenBank/DDBJ databases">
        <title>Sequencing the genomes of 1000 actinobacteria strains.</title>
        <authorList>
            <person name="Klenk H.-P."/>
        </authorList>
    </citation>
    <scope>NUCLEOTIDE SEQUENCE [LARGE SCALE GENOMIC DNA]</scope>
    <source>
        <strain evidence="3 4">DSM 44065</strain>
    </source>
</reference>
<dbReference type="RefSeq" id="WP_179721539.1">
    <property type="nucleotide sequence ID" value="NZ_BAABFH010000001.1"/>
</dbReference>
<dbReference type="EMBL" id="JACCFJ010000001">
    <property type="protein sequence ID" value="NYI84418.1"/>
    <property type="molecule type" value="Genomic_DNA"/>
</dbReference>
<dbReference type="Gene3D" id="3.40.50.720">
    <property type="entry name" value="NAD(P)-binding Rossmann-like Domain"/>
    <property type="match status" value="1"/>
</dbReference>
<dbReference type="GO" id="GO:0016491">
    <property type="term" value="F:oxidoreductase activity"/>
    <property type="evidence" value="ECO:0007669"/>
    <property type="project" value="UniProtKB-KW"/>
</dbReference>
<dbReference type="InterPro" id="IPR036291">
    <property type="entry name" value="NAD(P)-bd_dom_sf"/>
</dbReference>
<gene>
    <name evidence="3" type="ORF">HNR68_003048</name>
</gene>
<keyword evidence="2" id="KW-0560">Oxidoreductase</keyword>
<protein>
    <submittedName>
        <fullName evidence="3">NAD(P)-dependent dehydrogenase (Short-subunit alcohol dehydrogenase family)</fullName>
    </submittedName>
</protein>
<sequence length="260" mass="26648">MPSAQEVFGGGLAVVTGAGEGIGAGAVRHLVGDLGMTVVAADSDETAVHRLAAALGERVVPRVVDVRDADAVDRLACQVEEELGPVRLLLTGAQVEQSSYLWDVPTLDWQRVVDVGISAAFHGIRAFLPSMISSGQHAHVLALAPTGAVTAVPRRGPCTLSTHAVLAMVECLHQEIAEVGADVAVSAVLPGPVASGDPREAADPSAMSADDAARTVVAQAARGEFYIATHPEVHEALAARAGQLANRRAPITAQHAGLPG</sequence>
<evidence type="ECO:0000256" key="1">
    <source>
        <dbReference type="ARBA" id="ARBA00006484"/>
    </source>
</evidence>
<organism evidence="3 4">
    <name type="scientific">Saccharopolyspora hordei</name>
    <dbReference type="NCBI Taxonomy" id="1838"/>
    <lineage>
        <taxon>Bacteria</taxon>
        <taxon>Bacillati</taxon>
        <taxon>Actinomycetota</taxon>
        <taxon>Actinomycetes</taxon>
        <taxon>Pseudonocardiales</taxon>
        <taxon>Pseudonocardiaceae</taxon>
        <taxon>Saccharopolyspora</taxon>
    </lineage>
</organism>
<dbReference type="PANTHER" id="PTHR43669">
    <property type="entry name" value="5-KETO-D-GLUCONATE 5-REDUCTASE"/>
    <property type="match status" value="1"/>
</dbReference>
<dbReference type="CDD" id="cd05233">
    <property type="entry name" value="SDR_c"/>
    <property type="match status" value="1"/>
</dbReference>
<name>A0A853AK59_9PSEU</name>
<evidence type="ECO:0000313" key="4">
    <source>
        <dbReference type="Proteomes" id="UP000587002"/>
    </source>
</evidence>
<dbReference type="InterPro" id="IPR002347">
    <property type="entry name" value="SDR_fam"/>
</dbReference>
<dbReference type="Pfam" id="PF00106">
    <property type="entry name" value="adh_short"/>
    <property type="match status" value="1"/>
</dbReference>
<evidence type="ECO:0000256" key="2">
    <source>
        <dbReference type="ARBA" id="ARBA00023002"/>
    </source>
</evidence>
<comment type="similarity">
    <text evidence="1">Belongs to the short-chain dehydrogenases/reductases (SDR) family.</text>
</comment>
<keyword evidence="4" id="KW-1185">Reference proteome</keyword>
<dbReference type="SUPFAM" id="SSF51735">
    <property type="entry name" value="NAD(P)-binding Rossmann-fold domains"/>
    <property type="match status" value="1"/>
</dbReference>
<dbReference type="PRINTS" id="PR00081">
    <property type="entry name" value="GDHRDH"/>
</dbReference>
<dbReference type="AlphaFoldDB" id="A0A853AK59"/>
<accession>A0A853AK59</accession>
<dbReference type="PANTHER" id="PTHR43669:SF3">
    <property type="entry name" value="ALCOHOL DEHYDROGENASE, PUTATIVE (AFU_ORTHOLOGUE AFUA_3G03445)-RELATED"/>
    <property type="match status" value="1"/>
</dbReference>
<comment type="caution">
    <text evidence="3">The sequence shown here is derived from an EMBL/GenBank/DDBJ whole genome shotgun (WGS) entry which is preliminary data.</text>
</comment>